<reference evidence="5" key="1">
    <citation type="journal article" date="2013" name="Nature">
        <title>Pan genome of the phytoplankton Emiliania underpins its global distribution.</title>
        <authorList>
            <person name="Read B.A."/>
            <person name="Kegel J."/>
            <person name="Klute M.J."/>
            <person name="Kuo A."/>
            <person name="Lefebvre S.C."/>
            <person name="Maumus F."/>
            <person name="Mayer C."/>
            <person name="Miller J."/>
            <person name="Monier A."/>
            <person name="Salamov A."/>
            <person name="Young J."/>
            <person name="Aguilar M."/>
            <person name="Claverie J.M."/>
            <person name="Frickenhaus S."/>
            <person name="Gonzalez K."/>
            <person name="Herman E.K."/>
            <person name="Lin Y.C."/>
            <person name="Napier J."/>
            <person name="Ogata H."/>
            <person name="Sarno A.F."/>
            <person name="Shmutz J."/>
            <person name="Schroeder D."/>
            <person name="de Vargas C."/>
            <person name="Verret F."/>
            <person name="von Dassow P."/>
            <person name="Valentin K."/>
            <person name="Van de Peer Y."/>
            <person name="Wheeler G."/>
            <person name="Dacks J.B."/>
            <person name="Delwiche C.F."/>
            <person name="Dyhrman S.T."/>
            <person name="Glockner G."/>
            <person name="John U."/>
            <person name="Richards T."/>
            <person name="Worden A.Z."/>
            <person name="Zhang X."/>
            <person name="Grigoriev I.V."/>
            <person name="Allen A.E."/>
            <person name="Bidle K."/>
            <person name="Borodovsky M."/>
            <person name="Bowler C."/>
            <person name="Brownlee C."/>
            <person name="Cock J.M."/>
            <person name="Elias M."/>
            <person name="Gladyshev V.N."/>
            <person name="Groth M."/>
            <person name="Guda C."/>
            <person name="Hadaegh A."/>
            <person name="Iglesias-Rodriguez M.D."/>
            <person name="Jenkins J."/>
            <person name="Jones B.M."/>
            <person name="Lawson T."/>
            <person name="Leese F."/>
            <person name="Lindquist E."/>
            <person name="Lobanov A."/>
            <person name="Lomsadze A."/>
            <person name="Malik S.B."/>
            <person name="Marsh M.E."/>
            <person name="Mackinder L."/>
            <person name="Mock T."/>
            <person name="Mueller-Roeber B."/>
            <person name="Pagarete A."/>
            <person name="Parker M."/>
            <person name="Probert I."/>
            <person name="Quesneville H."/>
            <person name="Raines C."/>
            <person name="Rensing S.A."/>
            <person name="Riano-Pachon D.M."/>
            <person name="Richier S."/>
            <person name="Rokitta S."/>
            <person name="Shiraiwa Y."/>
            <person name="Soanes D.M."/>
            <person name="van der Giezen M."/>
            <person name="Wahlund T.M."/>
            <person name="Williams B."/>
            <person name="Wilson W."/>
            <person name="Wolfe G."/>
            <person name="Wurch L.L."/>
        </authorList>
    </citation>
    <scope>NUCLEOTIDE SEQUENCE</scope>
</reference>
<dbReference type="PaxDb" id="2903-EOD07412"/>
<dbReference type="EnsemblProtists" id="EOD07412">
    <property type="protein sequence ID" value="EOD07412"/>
    <property type="gene ID" value="EMIHUDRAFT_258616"/>
</dbReference>
<organism evidence="4 5">
    <name type="scientific">Emiliania huxleyi (strain CCMP1516)</name>
    <dbReference type="NCBI Taxonomy" id="280463"/>
    <lineage>
        <taxon>Eukaryota</taxon>
        <taxon>Haptista</taxon>
        <taxon>Haptophyta</taxon>
        <taxon>Prymnesiophyceae</taxon>
        <taxon>Isochrysidales</taxon>
        <taxon>Noelaerhabdaceae</taxon>
        <taxon>Emiliania</taxon>
    </lineage>
</organism>
<evidence type="ECO:0000256" key="2">
    <source>
        <dbReference type="ARBA" id="ARBA00022917"/>
    </source>
</evidence>
<dbReference type="GO" id="GO:0003924">
    <property type="term" value="F:GTPase activity"/>
    <property type="evidence" value="ECO:0007669"/>
    <property type="project" value="InterPro"/>
</dbReference>
<proteinExistence type="predicted"/>
<comment type="subcellular location">
    <subcellularLocation>
        <location evidence="1">Cytoplasm</location>
    </subcellularLocation>
</comment>
<dbReference type="InterPro" id="IPR035647">
    <property type="entry name" value="EFG_III/V"/>
</dbReference>
<dbReference type="SUPFAM" id="SSF54980">
    <property type="entry name" value="EF-G C-terminal domain-like"/>
    <property type="match status" value="1"/>
</dbReference>
<name>A0A0D3I827_EMIH1</name>
<dbReference type="HOGENOM" id="CLU_1965366_0_0_1"/>
<dbReference type="Proteomes" id="UP000013827">
    <property type="component" value="Unassembled WGS sequence"/>
</dbReference>
<dbReference type="InterPro" id="IPR004548">
    <property type="entry name" value="PrfC"/>
</dbReference>
<sequence length="128" mass="14225">GIEQLLNEGAVQQRGDTGGGVPILAAVGPLQLEVVSSRLSSEYSVEVQYEMMPQTQARWAMAGWEEVDAVLSERKLLNVKTLEDVYGRPVLLFTSGWTLDNAVAEVGERLQLRPYALAPDVQERRRKK</sequence>
<dbReference type="GO" id="GO:0005829">
    <property type="term" value="C:cytosol"/>
    <property type="evidence" value="ECO:0007669"/>
    <property type="project" value="TreeGrafter"/>
</dbReference>
<evidence type="ECO:0000259" key="3">
    <source>
        <dbReference type="Pfam" id="PF16658"/>
    </source>
</evidence>
<dbReference type="InterPro" id="IPR032090">
    <property type="entry name" value="RF3_C"/>
</dbReference>
<dbReference type="Gene3D" id="3.30.70.3280">
    <property type="entry name" value="Peptide chain release factor 3, domain III"/>
    <property type="match status" value="1"/>
</dbReference>
<keyword evidence="2" id="KW-0648">Protein biosynthesis</keyword>
<evidence type="ECO:0000313" key="4">
    <source>
        <dbReference type="EnsemblProtists" id="EOD07412"/>
    </source>
</evidence>
<accession>A0A0D3I827</accession>
<dbReference type="InterPro" id="IPR038467">
    <property type="entry name" value="RF3_dom_3_sf"/>
</dbReference>
<reference evidence="4" key="2">
    <citation type="submission" date="2024-10" db="UniProtKB">
        <authorList>
            <consortium name="EnsemblProtists"/>
        </authorList>
    </citation>
    <scope>IDENTIFICATION</scope>
</reference>
<dbReference type="KEGG" id="ehx:EMIHUDRAFT_258616"/>
<dbReference type="Pfam" id="PF16658">
    <property type="entry name" value="RF3_C"/>
    <property type="match status" value="1"/>
</dbReference>
<dbReference type="GO" id="GO:0016150">
    <property type="term" value="F:translation release factor activity, codon nonspecific"/>
    <property type="evidence" value="ECO:0007669"/>
    <property type="project" value="TreeGrafter"/>
</dbReference>
<dbReference type="AlphaFoldDB" id="A0A0D3I827"/>
<evidence type="ECO:0000256" key="1">
    <source>
        <dbReference type="ARBA" id="ARBA00004496"/>
    </source>
</evidence>
<dbReference type="PANTHER" id="PTHR43556:SF2">
    <property type="entry name" value="PEPTIDE CHAIN RELEASE FACTOR RF3"/>
    <property type="match status" value="1"/>
</dbReference>
<protein>
    <recommendedName>
        <fullName evidence="3">Peptide chain release factor 3 C-terminal domain-containing protein</fullName>
    </recommendedName>
</protein>
<feature type="domain" description="Peptide chain release factor 3 C-terminal" evidence="3">
    <location>
        <begin position="1"/>
        <end position="101"/>
    </location>
</feature>
<dbReference type="PANTHER" id="PTHR43556">
    <property type="entry name" value="PEPTIDE CHAIN RELEASE FACTOR RF3"/>
    <property type="match status" value="1"/>
</dbReference>
<dbReference type="RefSeq" id="XP_005759841.1">
    <property type="nucleotide sequence ID" value="XM_005759784.1"/>
</dbReference>
<keyword evidence="5" id="KW-1185">Reference proteome</keyword>
<dbReference type="STRING" id="2903.R1BDM4"/>
<evidence type="ECO:0000313" key="5">
    <source>
        <dbReference type="Proteomes" id="UP000013827"/>
    </source>
</evidence>
<dbReference type="GeneID" id="17253563"/>